<dbReference type="PROSITE" id="PS50936">
    <property type="entry name" value="ENGC_GTPASE"/>
    <property type="match status" value="1"/>
</dbReference>
<evidence type="ECO:0000256" key="7">
    <source>
        <dbReference type="ARBA" id="ARBA00022833"/>
    </source>
</evidence>
<evidence type="ECO:0000256" key="5">
    <source>
        <dbReference type="ARBA" id="ARBA00022741"/>
    </source>
</evidence>
<evidence type="ECO:0000256" key="3">
    <source>
        <dbReference type="ARBA" id="ARBA00022723"/>
    </source>
</evidence>
<feature type="domain" description="EngC GTPase" evidence="10">
    <location>
        <begin position="42"/>
        <end position="189"/>
    </location>
</feature>
<feature type="domain" description="CP-type G" evidence="11">
    <location>
        <begin position="32"/>
        <end position="191"/>
    </location>
</feature>
<dbReference type="GO" id="GO:0042254">
    <property type="term" value="P:ribosome biogenesis"/>
    <property type="evidence" value="ECO:0007669"/>
    <property type="project" value="UniProtKB-KW"/>
</dbReference>
<evidence type="ECO:0000313" key="12">
    <source>
        <dbReference type="EMBL" id="TMQ69882.1"/>
    </source>
</evidence>
<evidence type="ECO:0000259" key="11">
    <source>
        <dbReference type="PROSITE" id="PS51721"/>
    </source>
</evidence>
<dbReference type="PANTHER" id="PTHR32120">
    <property type="entry name" value="SMALL RIBOSOMAL SUBUNIT BIOGENESIS GTPASE RSGA"/>
    <property type="match status" value="1"/>
</dbReference>
<dbReference type="NCBIfam" id="TIGR00157">
    <property type="entry name" value="ribosome small subunit-dependent GTPase A"/>
    <property type="match status" value="1"/>
</dbReference>
<proteinExistence type="predicted"/>
<keyword evidence="6" id="KW-0378">Hydrolase</keyword>
<dbReference type="GO" id="GO:0019843">
    <property type="term" value="F:rRNA binding"/>
    <property type="evidence" value="ECO:0007669"/>
    <property type="project" value="UniProtKB-KW"/>
</dbReference>
<dbReference type="PROSITE" id="PS51721">
    <property type="entry name" value="G_CP"/>
    <property type="match status" value="1"/>
</dbReference>
<dbReference type="InterPro" id="IPR010914">
    <property type="entry name" value="RsgA_GTPase_dom"/>
</dbReference>
<dbReference type="PANTHER" id="PTHR32120:SF10">
    <property type="entry name" value="SMALL RIBOSOMAL SUBUNIT BIOGENESIS GTPASE RSGA"/>
    <property type="match status" value="1"/>
</dbReference>
<evidence type="ECO:0000313" key="13">
    <source>
        <dbReference type="Proteomes" id="UP000319836"/>
    </source>
</evidence>
<dbReference type="CDD" id="cd01854">
    <property type="entry name" value="YjeQ_EngC"/>
    <property type="match status" value="1"/>
</dbReference>
<dbReference type="Gene3D" id="1.10.40.50">
    <property type="entry name" value="Probable gtpase engc, domain 3"/>
    <property type="match status" value="1"/>
</dbReference>
<evidence type="ECO:0000256" key="9">
    <source>
        <dbReference type="ARBA" id="ARBA00023134"/>
    </source>
</evidence>
<gene>
    <name evidence="12" type="primary">rsgA</name>
    <name evidence="12" type="ORF">E6K80_10275</name>
</gene>
<dbReference type="InterPro" id="IPR030378">
    <property type="entry name" value="G_CP_dom"/>
</dbReference>
<dbReference type="Proteomes" id="UP000319836">
    <property type="component" value="Unassembled WGS sequence"/>
</dbReference>
<evidence type="ECO:0000256" key="6">
    <source>
        <dbReference type="ARBA" id="ARBA00022801"/>
    </source>
</evidence>
<keyword evidence="1" id="KW-0963">Cytoplasm</keyword>
<dbReference type="InterPro" id="IPR027417">
    <property type="entry name" value="P-loop_NTPase"/>
</dbReference>
<dbReference type="GO" id="GO:0046872">
    <property type="term" value="F:metal ion binding"/>
    <property type="evidence" value="ECO:0007669"/>
    <property type="project" value="UniProtKB-KW"/>
</dbReference>
<comment type="caution">
    <text evidence="12">The sequence shown here is derived from an EMBL/GenBank/DDBJ whole genome shotgun (WGS) entry which is preliminary data.</text>
</comment>
<evidence type="ECO:0000256" key="8">
    <source>
        <dbReference type="ARBA" id="ARBA00022884"/>
    </source>
</evidence>
<keyword evidence="9" id="KW-0342">GTP-binding</keyword>
<keyword evidence="2" id="KW-0690">Ribosome biogenesis</keyword>
<sequence>MPVTCGHRSAGASATTPRAIRAPIRRSATGSRSRGRPATRSSNLDVVFVVASLNADLNVRRLERYVAAAWESGAQPVILLSKADLGGDIDVVLNAVASVAAGATLIVVSSFDGRGIDEVRERIKPGQTVAFVGSSGVGKSTLLNRLAGEERAIVREIREDDARGRHTTTRRQLHLLPGGGLVLDTPGRREFALWESDGLEQTFTDLDEIVARCRFGNCSHHGEPGCAIAAALANGSLHPDRLAGWRKLVREAAHHERRVDALARQEERRKWKAIGKSVTKHMIAKYGQGGWR</sequence>
<protein>
    <submittedName>
        <fullName evidence="12">Ribosome small subunit-dependent GTPase A</fullName>
    </submittedName>
</protein>
<keyword evidence="8" id="KW-0694">RNA-binding</keyword>
<name>A0A538U1X5_UNCEI</name>
<organism evidence="12 13">
    <name type="scientific">Eiseniibacteriota bacterium</name>
    <dbReference type="NCBI Taxonomy" id="2212470"/>
    <lineage>
        <taxon>Bacteria</taxon>
        <taxon>Candidatus Eiseniibacteriota</taxon>
    </lineage>
</organism>
<keyword evidence="5" id="KW-0547">Nucleotide-binding</keyword>
<keyword evidence="3" id="KW-0479">Metal-binding</keyword>
<evidence type="ECO:0000256" key="4">
    <source>
        <dbReference type="ARBA" id="ARBA00022730"/>
    </source>
</evidence>
<dbReference type="Pfam" id="PF03193">
    <property type="entry name" value="RsgA_GTPase"/>
    <property type="match status" value="1"/>
</dbReference>
<dbReference type="GO" id="GO:0003924">
    <property type="term" value="F:GTPase activity"/>
    <property type="evidence" value="ECO:0007669"/>
    <property type="project" value="InterPro"/>
</dbReference>
<evidence type="ECO:0000259" key="10">
    <source>
        <dbReference type="PROSITE" id="PS50936"/>
    </source>
</evidence>
<keyword evidence="4" id="KW-0699">rRNA-binding</keyword>
<reference evidence="12 13" key="1">
    <citation type="journal article" date="2019" name="Nat. Microbiol.">
        <title>Mediterranean grassland soil C-N compound turnover is dependent on rainfall and depth, and is mediated by genomically divergent microorganisms.</title>
        <authorList>
            <person name="Diamond S."/>
            <person name="Andeer P.F."/>
            <person name="Li Z."/>
            <person name="Crits-Christoph A."/>
            <person name="Burstein D."/>
            <person name="Anantharaman K."/>
            <person name="Lane K.R."/>
            <person name="Thomas B.C."/>
            <person name="Pan C."/>
            <person name="Northen T.R."/>
            <person name="Banfield J.F."/>
        </authorList>
    </citation>
    <scope>NUCLEOTIDE SEQUENCE [LARGE SCALE GENOMIC DNA]</scope>
    <source>
        <strain evidence="12">WS_10</strain>
    </source>
</reference>
<dbReference type="EMBL" id="VBPA01000257">
    <property type="protein sequence ID" value="TMQ69882.1"/>
    <property type="molecule type" value="Genomic_DNA"/>
</dbReference>
<dbReference type="AlphaFoldDB" id="A0A538U1X5"/>
<keyword evidence="7" id="KW-0862">Zinc</keyword>
<accession>A0A538U1X5</accession>
<dbReference type="GO" id="GO:0005525">
    <property type="term" value="F:GTP binding"/>
    <property type="evidence" value="ECO:0007669"/>
    <property type="project" value="UniProtKB-KW"/>
</dbReference>
<evidence type="ECO:0000256" key="2">
    <source>
        <dbReference type="ARBA" id="ARBA00022517"/>
    </source>
</evidence>
<evidence type="ECO:0000256" key="1">
    <source>
        <dbReference type="ARBA" id="ARBA00022490"/>
    </source>
</evidence>
<dbReference type="SUPFAM" id="SSF52540">
    <property type="entry name" value="P-loop containing nucleoside triphosphate hydrolases"/>
    <property type="match status" value="1"/>
</dbReference>
<dbReference type="Gene3D" id="3.40.50.300">
    <property type="entry name" value="P-loop containing nucleotide triphosphate hydrolases"/>
    <property type="match status" value="1"/>
</dbReference>
<dbReference type="InterPro" id="IPR004881">
    <property type="entry name" value="Ribosome_biogen_GTPase_RsgA"/>
</dbReference>